<reference evidence="5" key="2">
    <citation type="submission" date="2021-09" db="EMBL/GenBank/DDBJ databases">
        <authorList>
            <person name="Gilroy R."/>
        </authorList>
    </citation>
    <scope>NUCLEOTIDE SEQUENCE</scope>
    <source>
        <strain evidence="5">ChiHjej13B12-9602</strain>
    </source>
</reference>
<dbReference type="CDD" id="cd01392">
    <property type="entry name" value="HTH_LacI"/>
    <property type="match status" value="1"/>
</dbReference>
<dbReference type="PANTHER" id="PTHR30146">
    <property type="entry name" value="LACI-RELATED TRANSCRIPTIONAL REPRESSOR"/>
    <property type="match status" value="1"/>
</dbReference>
<dbReference type="SUPFAM" id="SSF47413">
    <property type="entry name" value="lambda repressor-like DNA-binding domains"/>
    <property type="match status" value="1"/>
</dbReference>
<evidence type="ECO:0000313" key="6">
    <source>
        <dbReference type="Proteomes" id="UP000753256"/>
    </source>
</evidence>
<dbReference type="PROSITE" id="PS50932">
    <property type="entry name" value="HTH_LACI_2"/>
    <property type="match status" value="1"/>
</dbReference>
<dbReference type="InterPro" id="IPR046335">
    <property type="entry name" value="LacI/GalR-like_sensor"/>
</dbReference>
<proteinExistence type="predicted"/>
<dbReference type="AlphaFoldDB" id="A0A921IUT5"/>
<dbReference type="SUPFAM" id="SSF53822">
    <property type="entry name" value="Periplasmic binding protein-like I"/>
    <property type="match status" value="1"/>
</dbReference>
<dbReference type="Proteomes" id="UP000753256">
    <property type="component" value="Unassembled WGS sequence"/>
</dbReference>
<evidence type="ECO:0000259" key="4">
    <source>
        <dbReference type="PROSITE" id="PS50932"/>
    </source>
</evidence>
<name>A0A921IUT5_9ACTN</name>
<keyword evidence="2" id="KW-0238">DNA-binding</keyword>
<keyword evidence="1" id="KW-0805">Transcription regulation</keyword>
<organism evidence="5 6">
    <name type="scientific">Enorma phocaeensis</name>
    <dbReference type="NCBI Taxonomy" id="1871019"/>
    <lineage>
        <taxon>Bacteria</taxon>
        <taxon>Bacillati</taxon>
        <taxon>Actinomycetota</taxon>
        <taxon>Coriobacteriia</taxon>
        <taxon>Coriobacteriales</taxon>
        <taxon>Coriobacteriaceae</taxon>
        <taxon>Enorma</taxon>
    </lineage>
</organism>
<protein>
    <submittedName>
        <fullName evidence="5">LacI family transcriptional regulator</fullName>
    </submittedName>
</protein>
<dbReference type="PROSITE" id="PS00356">
    <property type="entry name" value="HTH_LACI_1"/>
    <property type="match status" value="1"/>
</dbReference>
<dbReference type="Gene3D" id="3.40.50.2300">
    <property type="match status" value="2"/>
</dbReference>
<dbReference type="InterPro" id="IPR028082">
    <property type="entry name" value="Peripla_BP_I"/>
</dbReference>
<evidence type="ECO:0000256" key="1">
    <source>
        <dbReference type="ARBA" id="ARBA00023015"/>
    </source>
</evidence>
<dbReference type="Pfam" id="PF00356">
    <property type="entry name" value="LacI"/>
    <property type="match status" value="1"/>
</dbReference>
<evidence type="ECO:0000313" key="5">
    <source>
        <dbReference type="EMBL" id="HJG37106.1"/>
    </source>
</evidence>
<evidence type="ECO:0000256" key="3">
    <source>
        <dbReference type="ARBA" id="ARBA00023163"/>
    </source>
</evidence>
<reference evidence="5" key="1">
    <citation type="journal article" date="2021" name="PeerJ">
        <title>Extensive microbial diversity within the chicken gut microbiome revealed by metagenomics and culture.</title>
        <authorList>
            <person name="Gilroy R."/>
            <person name="Ravi A."/>
            <person name="Getino M."/>
            <person name="Pursley I."/>
            <person name="Horton D.L."/>
            <person name="Alikhan N.F."/>
            <person name="Baker D."/>
            <person name="Gharbi K."/>
            <person name="Hall N."/>
            <person name="Watson M."/>
            <person name="Adriaenssens E.M."/>
            <person name="Foster-Nyarko E."/>
            <person name="Jarju S."/>
            <person name="Secka A."/>
            <person name="Antonio M."/>
            <person name="Oren A."/>
            <person name="Chaudhuri R.R."/>
            <person name="La Ragione R."/>
            <person name="Hildebrand F."/>
            <person name="Pallen M.J."/>
        </authorList>
    </citation>
    <scope>NUCLEOTIDE SEQUENCE</scope>
    <source>
        <strain evidence="5">ChiHjej13B12-9602</strain>
    </source>
</reference>
<sequence>MTISKASKATLADVAAAAGVSRSTASRALNDSPRISEATKRRIRQIATSCNFVPNARGRALAVGRSETIAMLVTESLDELFSDPTYGAFIGGITEQLSESAYLPILLQASLPHERDRVTKHFERRSFDAVIDISPYRSGPLLDQLRDMGIPAVLCGQLEGHPYRDVFSTVYSDDIEGAELAARAMVKRGRTRIIAIPGPRDNPAVTDRVRGYRNVLRDALPPDRIVYTGWSASDGFLATRRLLEQTVAFDGVLAGSDRIASGVIEALRDRGLQVPGDVSIVGFDDHPIAQTVVPHLTTVRQPLRAEGRKAAEVALGMIDGAKPSTTVMHMEFIERDSL</sequence>
<dbReference type="Gene3D" id="1.10.260.40">
    <property type="entry name" value="lambda repressor-like DNA-binding domains"/>
    <property type="match status" value="1"/>
</dbReference>
<gene>
    <name evidence="5" type="ORF">K8V70_04490</name>
</gene>
<keyword evidence="3" id="KW-0804">Transcription</keyword>
<accession>A0A921IUT5</accession>
<dbReference type="GO" id="GO:0003700">
    <property type="term" value="F:DNA-binding transcription factor activity"/>
    <property type="evidence" value="ECO:0007669"/>
    <property type="project" value="TreeGrafter"/>
</dbReference>
<dbReference type="PANTHER" id="PTHR30146:SF120">
    <property type="entry name" value="ALANINE RACEMASE"/>
    <property type="match status" value="1"/>
</dbReference>
<feature type="domain" description="HTH lacI-type" evidence="4">
    <location>
        <begin position="9"/>
        <end position="63"/>
    </location>
</feature>
<comment type="caution">
    <text evidence="5">The sequence shown here is derived from an EMBL/GenBank/DDBJ whole genome shotgun (WGS) entry which is preliminary data.</text>
</comment>
<dbReference type="Pfam" id="PF13377">
    <property type="entry name" value="Peripla_BP_3"/>
    <property type="match status" value="1"/>
</dbReference>
<dbReference type="GO" id="GO:0000976">
    <property type="term" value="F:transcription cis-regulatory region binding"/>
    <property type="evidence" value="ECO:0007669"/>
    <property type="project" value="TreeGrafter"/>
</dbReference>
<evidence type="ECO:0000256" key="2">
    <source>
        <dbReference type="ARBA" id="ARBA00023125"/>
    </source>
</evidence>
<dbReference type="SMART" id="SM00354">
    <property type="entry name" value="HTH_LACI"/>
    <property type="match status" value="1"/>
</dbReference>
<dbReference type="InterPro" id="IPR000843">
    <property type="entry name" value="HTH_LacI"/>
</dbReference>
<dbReference type="EMBL" id="DYUZ01000017">
    <property type="protein sequence ID" value="HJG37106.1"/>
    <property type="molecule type" value="Genomic_DNA"/>
</dbReference>
<dbReference type="InterPro" id="IPR010982">
    <property type="entry name" value="Lambda_DNA-bd_dom_sf"/>
</dbReference>
<dbReference type="RefSeq" id="WP_273189652.1">
    <property type="nucleotide sequence ID" value="NZ_DYUZ01000017.1"/>
</dbReference>
<dbReference type="CDD" id="cd06267">
    <property type="entry name" value="PBP1_LacI_sugar_binding-like"/>
    <property type="match status" value="1"/>
</dbReference>